<dbReference type="RefSeq" id="WP_357977616.1">
    <property type="nucleotide sequence ID" value="NZ_JBFAIH010000005.1"/>
</dbReference>
<keyword evidence="2" id="KW-0560">Oxidoreductase</keyword>
<keyword evidence="7" id="KW-1185">Reference proteome</keyword>
<accession>A0ABV3F751</accession>
<feature type="domain" description="Dehydrogenase E1 component" evidence="5">
    <location>
        <begin position="44"/>
        <end position="311"/>
    </location>
</feature>
<keyword evidence="6" id="KW-0670">Pyruvate</keyword>
<dbReference type="InterPro" id="IPR001017">
    <property type="entry name" value="DH_E1"/>
</dbReference>
<comment type="cofactor">
    <cofactor evidence="1">
        <name>thiamine diphosphate</name>
        <dbReference type="ChEBI" id="CHEBI:58937"/>
    </cofactor>
</comment>
<proteinExistence type="predicted"/>
<dbReference type="Gene3D" id="3.40.50.970">
    <property type="match status" value="1"/>
</dbReference>
<reference evidence="6 7" key="1">
    <citation type="submission" date="2024-06" db="EMBL/GenBank/DDBJ databases">
        <title>The Natural Products Discovery Center: Release of the First 8490 Sequenced Strains for Exploring Actinobacteria Biosynthetic Diversity.</title>
        <authorList>
            <person name="Kalkreuter E."/>
            <person name="Kautsar S.A."/>
            <person name="Yang D."/>
            <person name="Bader C.D."/>
            <person name="Teijaro C.N."/>
            <person name="Fluegel L."/>
            <person name="Davis C.M."/>
            <person name="Simpson J.R."/>
            <person name="Lauterbach L."/>
            <person name="Steele A.D."/>
            <person name="Gui C."/>
            <person name="Meng S."/>
            <person name="Li G."/>
            <person name="Viehrig K."/>
            <person name="Ye F."/>
            <person name="Su P."/>
            <person name="Kiefer A.F."/>
            <person name="Nichols A."/>
            <person name="Cepeda A.J."/>
            <person name="Yan W."/>
            <person name="Fan B."/>
            <person name="Jiang Y."/>
            <person name="Adhikari A."/>
            <person name="Zheng C.-J."/>
            <person name="Schuster L."/>
            <person name="Cowan T.M."/>
            <person name="Smanski M.J."/>
            <person name="Chevrette M.G."/>
            <person name="De Carvalho L.P.S."/>
            <person name="Shen B."/>
        </authorList>
    </citation>
    <scope>NUCLEOTIDE SEQUENCE [LARGE SCALE GENOMIC DNA]</scope>
    <source>
        <strain evidence="6 7">NPDC050671</strain>
    </source>
</reference>
<evidence type="ECO:0000313" key="6">
    <source>
        <dbReference type="EMBL" id="MEV0363472.1"/>
    </source>
</evidence>
<dbReference type="InterPro" id="IPR029061">
    <property type="entry name" value="THDP-binding"/>
</dbReference>
<name>A0ABV3F751_9NOCA</name>
<comment type="caution">
    <text evidence="6">The sequence shown here is derived from an EMBL/GenBank/DDBJ whole genome shotgun (WGS) entry which is preliminary data.</text>
</comment>
<dbReference type="InterPro" id="IPR017596">
    <property type="entry name" value="PdhA/BkdA"/>
</dbReference>
<dbReference type="EMBL" id="JBFAIH010000005">
    <property type="protein sequence ID" value="MEV0363472.1"/>
    <property type="molecule type" value="Genomic_DNA"/>
</dbReference>
<evidence type="ECO:0000313" key="7">
    <source>
        <dbReference type="Proteomes" id="UP001551658"/>
    </source>
</evidence>
<dbReference type="Pfam" id="PF00676">
    <property type="entry name" value="E1_dh"/>
    <property type="match status" value="1"/>
</dbReference>
<dbReference type="PANTHER" id="PTHR43380:SF1">
    <property type="entry name" value="2-OXOISOVALERATE DEHYDROGENASE SUBUNIT ALPHA, MITOCHONDRIAL"/>
    <property type="match status" value="1"/>
</dbReference>
<feature type="region of interest" description="Disordered" evidence="4">
    <location>
        <begin position="357"/>
        <end position="376"/>
    </location>
</feature>
<sequence length="376" mass="40867">MPGTTEYPVQLIQPDGARVHHPEYQALVADIGPGELRRLYEDLVVTRRIDTEAVALARQGQLGLWAPCQGQEAAQVGSAHALHPDDYVFGSYRESAVAYCRGVPPSAMTRMWRGVSHGIGDPAAANMANPAIVVGAQALHATGYAYAAHLDGAEIATVTYFGDGATSQGDIAEALTFAASWSAPVVFFCQNNHWAISEPVQLQSATPIAQRAIGYGIPAIQVDGNDVLAVLAVTRQAVARARGGGGPSFIEAITYRMGPHTTADDPTRYRAAAETEEWARRDPILRMRRLLDREGLLDAETRRRVEERADEVAHRMRTETLTMADPEPPELFEHVYATPHRGLDEQRRDYLAYLADDPAGPLATVAPTPREEGVRS</sequence>
<dbReference type="NCBIfam" id="TIGR03181">
    <property type="entry name" value="PDH_E1_alph_x"/>
    <property type="match status" value="1"/>
</dbReference>
<dbReference type="CDD" id="cd02000">
    <property type="entry name" value="TPP_E1_PDC_ADC_BCADC"/>
    <property type="match status" value="1"/>
</dbReference>
<evidence type="ECO:0000259" key="5">
    <source>
        <dbReference type="Pfam" id="PF00676"/>
    </source>
</evidence>
<dbReference type="InterPro" id="IPR050771">
    <property type="entry name" value="Alpha-ketoacid_DH_E1_comp"/>
</dbReference>
<evidence type="ECO:0000256" key="4">
    <source>
        <dbReference type="SAM" id="MobiDB-lite"/>
    </source>
</evidence>
<organism evidence="6 7">
    <name type="scientific">Nocardia fusca</name>
    <dbReference type="NCBI Taxonomy" id="941183"/>
    <lineage>
        <taxon>Bacteria</taxon>
        <taxon>Bacillati</taxon>
        <taxon>Actinomycetota</taxon>
        <taxon>Actinomycetes</taxon>
        <taxon>Mycobacteriales</taxon>
        <taxon>Nocardiaceae</taxon>
        <taxon>Nocardia</taxon>
    </lineage>
</organism>
<gene>
    <name evidence="6" type="primary">pdhA</name>
    <name evidence="6" type="ORF">AB0H72_12275</name>
</gene>
<keyword evidence="3" id="KW-0786">Thiamine pyrophosphate</keyword>
<protein>
    <submittedName>
        <fullName evidence="6">Pyruvate dehydrogenase (Acetyl-transferring) E1 component subunit alpha</fullName>
    </submittedName>
</protein>
<evidence type="ECO:0000256" key="1">
    <source>
        <dbReference type="ARBA" id="ARBA00001964"/>
    </source>
</evidence>
<evidence type="ECO:0000256" key="3">
    <source>
        <dbReference type="ARBA" id="ARBA00023052"/>
    </source>
</evidence>
<dbReference type="Proteomes" id="UP001551658">
    <property type="component" value="Unassembled WGS sequence"/>
</dbReference>
<dbReference type="PANTHER" id="PTHR43380">
    <property type="entry name" value="2-OXOISOVALERATE DEHYDROGENASE SUBUNIT ALPHA, MITOCHONDRIAL"/>
    <property type="match status" value="1"/>
</dbReference>
<dbReference type="SUPFAM" id="SSF52518">
    <property type="entry name" value="Thiamin diphosphate-binding fold (THDP-binding)"/>
    <property type="match status" value="1"/>
</dbReference>
<evidence type="ECO:0000256" key="2">
    <source>
        <dbReference type="ARBA" id="ARBA00023002"/>
    </source>
</evidence>